<proteinExistence type="predicted"/>
<protein>
    <recommendedName>
        <fullName evidence="3">DUF2380 domain-containing protein</fullName>
    </recommendedName>
</protein>
<evidence type="ECO:0000313" key="2">
    <source>
        <dbReference type="Proteomes" id="UP000000321"/>
    </source>
</evidence>
<dbReference type="EMBL" id="AAPJ01000005">
    <property type="protein sequence ID" value="EAS49460.1"/>
    <property type="molecule type" value="Genomic_DNA"/>
</dbReference>
<gene>
    <name evidence="1" type="ORF">SI859A1_03063</name>
</gene>
<dbReference type="AlphaFoldDB" id="Q1YFW5"/>
<reference evidence="1 2" key="1">
    <citation type="journal article" date="2008" name="Appl. Environ. Microbiol.">
        <title>Genomic insights into Mn(II) oxidation by the marine alphaproteobacterium Aurantimonas sp. strain SI85-9A1.</title>
        <authorList>
            <person name="Dick G.J."/>
            <person name="Podell S."/>
            <person name="Johnson H.A."/>
            <person name="Rivera-Espinoza Y."/>
            <person name="Bernier-Latmani R."/>
            <person name="McCarthy J.K."/>
            <person name="Torpey J.W."/>
            <person name="Clement B.G."/>
            <person name="Gaasterland T."/>
            <person name="Tebo B.M."/>
        </authorList>
    </citation>
    <scope>NUCLEOTIDE SEQUENCE [LARGE SCALE GENOMIC DNA]</scope>
    <source>
        <strain evidence="1 2">SI85-9A1</strain>
    </source>
</reference>
<dbReference type="BioCyc" id="AURANTIMONAS:SI859A1_03063-MONOMER"/>
<name>Q1YFW5_AURMS</name>
<dbReference type="InterPro" id="IPR021698">
    <property type="entry name" value="DUF3280"/>
</dbReference>
<keyword evidence="2" id="KW-1185">Reference proteome</keyword>
<evidence type="ECO:0008006" key="3">
    <source>
        <dbReference type="Google" id="ProtNLM"/>
    </source>
</evidence>
<dbReference type="HOGENOM" id="CLU_114434_0_0_5"/>
<evidence type="ECO:0000313" key="1">
    <source>
        <dbReference type="EMBL" id="EAS49460.1"/>
    </source>
</evidence>
<organism evidence="1 2">
    <name type="scientific">Aurantimonas manganoxydans (strain ATCC BAA-1229 / DSM 21871 / SI85-9A1)</name>
    <dbReference type="NCBI Taxonomy" id="287752"/>
    <lineage>
        <taxon>Bacteria</taxon>
        <taxon>Pseudomonadati</taxon>
        <taxon>Pseudomonadota</taxon>
        <taxon>Alphaproteobacteria</taxon>
        <taxon>Hyphomicrobiales</taxon>
        <taxon>Aurantimonadaceae</taxon>
        <taxon>Aurantimonas</taxon>
    </lineage>
</organism>
<sequence length="194" mass="21041">MGIAFHGEARVFVLPLFPQGRAPRQGRVFPVVAVLLALALALPAAAADRTVAIFDFELIDSSLEGSMMGKNADEQARLDRLAPDLREAVAALPGYSVVDIAPVRERAEKQYLQSCGNCSQTFAREIGADIAVTGTVQKVSNLILNINAYAFDAETGEAIARGSADIRSNTDQSWQRGIDYLWENVLETQFEAAR</sequence>
<dbReference type="Proteomes" id="UP000000321">
    <property type="component" value="Unassembled WGS sequence"/>
</dbReference>
<comment type="caution">
    <text evidence="1">The sequence shown here is derived from an EMBL/GenBank/DDBJ whole genome shotgun (WGS) entry which is preliminary data.</text>
</comment>
<accession>Q1YFW5</accession>
<dbReference type="Pfam" id="PF11684">
    <property type="entry name" value="DUF3280"/>
    <property type="match status" value="1"/>
</dbReference>